<organism evidence="1 2">
    <name type="scientific">Merismopedia glauca CCAP 1448/3</name>
    <dbReference type="NCBI Taxonomy" id="1296344"/>
    <lineage>
        <taxon>Bacteria</taxon>
        <taxon>Bacillati</taxon>
        <taxon>Cyanobacteriota</taxon>
        <taxon>Cyanophyceae</taxon>
        <taxon>Synechococcales</taxon>
        <taxon>Merismopediaceae</taxon>
        <taxon>Merismopedia</taxon>
    </lineage>
</organism>
<dbReference type="InterPro" id="IPR038136">
    <property type="entry name" value="CofD-like_dom_sf"/>
</dbReference>
<comment type="caution">
    <text evidence="1">The sequence shown here is derived from an EMBL/GenBank/DDBJ whole genome shotgun (WGS) entry which is preliminary data.</text>
</comment>
<proteinExistence type="predicted"/>
<protein>
    <submittedName>
        <fullName evidence="1">Uncharacterized protein</fullName>
    </submittedName>
</protein>
<evidence type="ECO:0000313" key="2">
    <source>
        <dbReference type="Proteomes" id="UP000238762"/>
    </source>
</evidence>
<evidence type="ECO:0000313" key="1">
    <source>
        <dbReference type="EMBL" id="PSB02240.1"/>
    </source>
</evidence>
<sequence length="76" mass="8900">AVLVYTKLPSPTSLQRYAQENSHPVFFDQEAVTKLGRRVVRANVMDEDKETGYVRHHPERLAWALLRWYSRAQKMG</sequence>
<dbReference type="Proteomes" id="UP000238762">
    <property type="component" value="Unassembled WGS sequence"/>
</dbReference>
<name>A0A2T1C1T8_9CYAN</name>
<dbReference type="Gene3D" id="3.40.50.10680">
    <property type="entry name" value="CofD-like domains"/>
    <property type="match status" value="1"/>
</dbReference>
<dbReference type="EMBL" id="PVWJ01000068">
    <property type="protein sequence ID" value="PSB02240.1"/>
    <property type="molecule type" value="Genomic_DNA"/>
</dbReference>
<keyword evidence="2" id="KW-1185">Reference proteome</keyword>
<reference evidence="1 2" key="2">
    <citation type="submission" date="2018-03" db="EMBL/GenBank/DDBJ databases">
        <title>The ancient ancestry and fast evolution of plastids.</title>
        <authorList>
            <person name="Moore K.R."/>
            <person name="Magnabosco C."/>
            <person name="Momper L."/>
            <person name="Gold D.A."/>
            <person name="Bosak T."/>
            <person name="Fournier G.P."/>
        </authorList>
    </citation>
    <scope>NUCLEOTIDE SEQUENCE [LARGE SCALE GENOMIC DNA]</scope>
    <source>
        <strain evidence="1 2">CCAP 1448/3</strain>
    </source>
</reference>
<accession>A0A2T1C1T8</accession>
<reference evidence="1 2" key="1">
    <citation type="submission" date="2018-02" db="EMBL/GenBank/DDBJ databases">
        <authorList>
            <person name="Cohen D.B."/>
            <person name="Kent A.D."/>
        </authorList>
    </citation>
    <scope>NUCLEOTIDE SEQUENCE [LARGE SCALE GENOMIC DNA]</scope>
    <source>
        <strain evidence="1 2">CCAP 1448/3</strain>
    </source>
</reference>
<feature type="non-terminal residue" evidence="1">
    <location>
        <position position="1"/>
    </location>
</feature>
<gene>
    <name evidence="1" type="ORF">C7B64_14280</name>
</gene>
<dbReference type="AlphaFoldDB" id="A0A2T1C1T8"/>
<dbReference type="SUPFAM" id="SSF142338">
    <property type="entry name" value="CofD-like"/>
    <property type="match status" value="1"/>
</dbReference>